<organism evidence="3 4">
    <name type="scientific">Ramularia collo-cygni</name>
    <dbReference type="NCBI Taxonomy" id="112498"/>
    <lineage>
        <taxon>Eukaryota</taxon>
        <taxon>Fungi</taxon>
        <taxon>Dikarya</taxon>
        <taxon>Ascomycota</taxon>
        <taxon>Pezizomycotina</taxon>
        <taxon>Dothideomycetes</taxon>
        <taxon>Dothideomycetidae</taxon>
        <taxon>Mycosphaerellales</taxon>
        <taxon>Mycosphaerellaceae</taxon>
        <taxon>Ramularia</taxon>
    </lineage>
</organism>
<dbReference type="Gene3D" id="3.55.40.20">
    <property type="entry name" value="Iron/manganese superoxide dismutase, C-terminal domain"/>
    <property type="match status" value="1"/>
</dbReference>
<keyword evidence="4" id="KW-1185">Reference proteome</keyword>
<dbReference type="GO" id="GO:0005840">
    <property type="term" value="C:ribosome"/>
    <property type="evidence" value="ECO:0007669"/>
    <property type="project" value="UniProtKB-KW"/>
</dbReference>
<dbReference type="PANTHER" id="PTHR43595:SF2">
    <property type="entry name" value="SMALL RIBOSOMAL SUBUNIT PROTEIN MS42"/>
    <property type="match status" value="1"/>
</dbReference>
<accession>A0A2D3UTB7</accession>
<dbReference type="SUPFAM" id="SSF46609">
    <property type="entry name" value="Fe,Mn superoxide dismutase (SOD), N-terminal domain"/>
    <property type="match status" value="1"/>
</dbReference>
<dbReference type="OrthoDB" id="275227at2759"/>
<gene>
    <name evidence="3" type="ORF">RCC_04038</name>
</gene>
<dbReference type="InterPro" id="IPR036324">
    <property type="entry name" value="Mn/Fe_SOD_N_sf"/>
</dbReference>
<comment type="function">
    <text evidence="1">Component of the mitochondrial ribosome (mitoribosome), a dedicated translation machinery responsible for the synthesis of mitochondrial genome-encoded proteins, including at least some of the essential transmembrane subunits of the mitochondrial respiratory chain. The mitoribosomes are attached to the mitochondrial inner membrane and translation products are cotranslationally integrated into the membrane.</text>
</comment>
<evidence type="ECO:0000313" key="3">
    <source>
        <dbReference type="EMBL" id="CZT18198.1"/>
    </source>
</evidence>
<proteinExistence type="predicted"/>
<name>A0A2D3UTB7_9PEZI</name>
<feature type="domain" description="Manganese/iron superoxide dismutase C-terminal" evidence="2">
    <location>
        <begin position="263"/>
        <end position="304"/>
    </location>
</feature>
<dbReference type="PANTHER" id="PTHR43595">
    <property type="entry name" value="37S RIBOSOMAL PROTEIN S26, MITOCHONDRIAL"/>
    <property type="match status" value="1"/>
</dbReference>
<dbReference type="GO" id="GO:0005737">
    <property type="term" value="C:cytoplasm"/>
    <property type="evidence" value="ECO:0007669"/>
    <property type="project" value="TreeGrafter"/>
</dbReference>
<feature type="domain" description="Manganese/iron superoxide dismutase C-terminal" evidence="2">
    <location>
        <begin position="138"/>
        <end position="177"/>
    </location>
</feature>
<dbReference type="InterPro" id="IPR019832">
    <property type="entry name" value="Mn/Fe_SOD_C"/>
</dbReference>
<dbReference type="GO" id="GO:0004784">
    <property type="term" value="F:superoxide dismutase activity"/>
    <property type="evidence" value="ECO:0007669"/>
    <property type="project" value="InterPro"/>
</dbReference>
<keyword evidence="3" id="KW-0689">Ribosomal protein</keyword>
<dbReference type="AlphaFoldDB" id="A0A2D3UTB7"/>
<sequence>MVTRTLLRRPLSALASQRWTCASCTKSSPFQRNQQRNIHYVPTLAYDESFRENGVPGLFSIQGYSLAWTQYQAMIVSKLNELVAGEVIENADVKTLTHQFARDPMNASIFNYASMAHNNHLFFQTLSSAPANLDKVPQLKDSLIKAFGSIDTLKMTMVDTAAAMFGPGFVWLVYAKEPSGGIGTRLGGRRGSWKILNTYLAGTPYPEAGFRQQGLDMNNANTDSYQAYLQSQHLQPTNSAGSFGPYSQIGRERAKLPPGGTSLMPVLCVNTWEHAYIFDYGLLGKRKYLSDWFDCVDWGVVEQNTPREAKQLEFQKM</sequence>
<dbReference type="GeneID" id="35599222"/>
<dbReference type="Proteomes" id="UP000225277">
    <property type="component" value="Unassembled WGS sequence"/>
</dbReference>
<dbReference type="EMBL" id="FJUY01000005">
    <property type="protein sequence ID" value="CZT18198.1"/>
    <property type="molecule type" value="Genomic_DNA"/>
</dbReference>
<dbReference type="SUPFAM" id="SSF54719">
    <property type="entry name" value="Fe,Mn superoxide dismutase (SOD), C-terminal domain"/>
    <property type="match status" value="1"/>
</dbReference>
<dbReference type="GO" id="GO:0046872">
    <property type="term" value="F:metal ion binding"/>
    <property type="evidence" value="ECO:0007669"/>
    <property type="project" value="InterPro"/>
</dbReference>
<evidence type="ECO:0000313" key="4">
    <source>
        <dbReference type="Proteomes" id="UP000225277"/>
    </source>
</evidence>
<dbReference type="STRING" id="112498.A0A2D3UTB7"/>
<evidence type="ECO:0000259" key="2">
    <source>
        <dbReference type="Pfam" id="PF02777"/>
    </source>
</evidence>
<dbReference type="InterPro" id="IPR036314">
    <property type="entry name" value="SOD_C_sf"/>
</dbReference>
<reference evidence="3 4" key="1">
    <citation type="submission" date="2016-03" db="EMBL/GenBank/DDBJ databases">
        <authorList>
            <person name="Ploux O."/>
        </authorList>
    </citation>
    <scope>NUCLEOTIDE SEQUENCE [LARGE SCALE GENOMIC DNA]</scope>
    <source>
        <strain evidence="3 4">URUG2</strain>
    </source>
</reference>
<keyword evidence="3" id="KW-0687">Ribonucleoprotein</keyword>
<evidence type="ECO:0000256" key="1">
    <source>
        <dbReference type="ARBA" id="ARBA00037226"/>
    </source>
</evidence>
<protein>
    <submittedName>
        <fullName evidence="3">Related to RSM26-mitochondrial ribosomal protein, small subunit</fullName>
    </submittedName>
</protein>
<dbReference type="Pfam" id="PF02777">
    <property type="entry name" value="Sod_Fe_C"/>
    <property type="match status" value="2"/>
</dbReference>
<dbReference type="RefSeq" id="XP_023625088.1">
    <property type="nucleotide sequence ID" value="XM_023769320.1"/>
</dbReference>